<dbReference type="AlphaFoldDB" id="A0NQC1"/>
<protein>
    <submittedName>
        <fullName evidence="1">Uncharacterized protein</fullName>
    </submittedName>
</protein>
<evidence type="ECO:0000313" key="1">
    <source>
        <dbReference type="EMBL" id="EAV44979.1"/>
    </source>
</evidence>
<dbReference type="EMBL" id="AAUW01000004">
    <property type="protein sequence ID" value="EAV44979.1"/>
    <property type="molecule type" value="Genomic_DNA"/>
</dbReference>
<dbReference type="eggNOG" id="ENOG502ZBFJ">
    <property type="taxonomic scope" value="Bacteria"/>
</dbReference>
<dbReference type="Proteomes" id="UP000004848">
    <property type="component" value="Unassembled WGS sequence"/>
</dbReference>
<organism evidence="1 2">
    <name type="scientific">Roseibium aggregatum (strain ATCC 25650 / DSM 13394 / JCM 20685 / NBRC 16684 / NCIMB 2208 / IAM 12614 / B1)</name>
    <name type="common">Stappia aggregata</name>
    <dbReference type="NCBI Taxonomy" id="384765"/>
    <lineage>
        <taxon>Bacteria</taxon>
        <taxon>Pseudomonadati</taxon>
        <taxon>Pseudomonadota</taxon>
        <taxon>Alphaproteobacteria</taxon>
        <taxon>Hyphomicrobiales</taxon>
        <taxon>Stappiaceae</taxon>
        <taxon>Roseibium</taxon>
    </lineage>
</organism>
<sequence>MARRLRRMGLMIPDPDDQATLDVSAAIALLQSRIEKAGLSLKESADFSLFEKTVRGTEDKYLMEDFSPRFFDLHGATAFWVAAVNGHGNVVSVQAAKVEDLKDRNLAEHWQQQQRRIFVDPDPQVRFGTDHAHDAYFMRGRIVYHGNLWLRRDIRGQGLAEPLTQLGFLLSLLKWSPDYLYGLMAAKSAEKGFGIRVGYRRFVPRGTHWEIAPGHIRPDDWLVYATRSDLHGLVKLILRTCAEDPE</sequence>
<reference evidence="1 2" key="1">
    <citation type="submission" date="2006-05" db="EMBL/GenBank/DDBJ databases">
        <authorList>
            <person name="King G."/>
            <person name="Ferriera S."/>
            <person name="Johnson J."/>
            <person name="Kravitz S."/>
            <person name="Beeson K."/>
            <person name="Sutton G."/>
            <person name="Rogers Y.-H."/>
            <person name="Friedman R."/>
            <person name="Frazier M."/>
            <person name="Venter J.C."/>
        </authorList>
    </citation>
    <scope>NUCLEOTIDE SEQUENCE [LARGE SCALE GENOMIC DNA]</scope>
    <source>
        <strain evidence="2">ATCC 25650 / DSM 13394 / JCM 20685 / NBRC 16684 / NCIMB 2208 / IAM 12614 / B1</strain>
    </source>
</reference>
<evidence type="ECO:0000313" key="2">
    <source>
        <dbReference type="Proteomes" id="UP000004848"/>
    </source>
</evidence>
<gene>
    <name evidence="1" type="ORF">SIAM614_13228</name>
</gene>
<name>A0NQC1_ROSAI</name>
<proteinExistence type="predicted"/>
<accession>A0NQC1</accession>
<comment type="caution">
    <text evidence="1">The sequence shown here is derived from an EMBL/GenBank/DDBJ whole genome shotgun (WGS) entry which is preliminary data.</text>
</comment>